<evidence type="ECO:0000313" key="2">
    <source>
        <dbReference type="Proteomes" id="UP000652176"/>
    </source>
</evidence>
<gene>
    <name evidence="1" type="ORF">IE877_21240</name>
</gene>
<dbReference type="EMBL" id="JACXSS010000001">
    <property type="protein sequence ID" value="MBD9358368.1"/>
    <property type="molecule type" value="Genomic_DNA"/>
</dbReference>
<sequence length="73" mass="7922">MNSHPCSHAGWLGLVSAGLLAWGNWHYIQVLSNYDAVRQAISELGAFGSPLADEVNFGIFLPVGLQWLALTCH</sequence>
<comment type="caution">
    <text evidence="1">The sequence shown here is derived from an EMBL/GenBank/DDBJ whole genome shotgun (WGS) entry which is preliminary data.</text>
</comment>
<dbReference type="RefSeq" id="WP_192376586.1">
    <property type="nucleotide sequence ID" value="NZ_CAJHIV010000001.1"/>
</dbReference>
<evidence type="ECO:0000313" key="1">
    <source>
        <dbReference type="EMBL" id="MBD9358368.1"/>
    </source>
</evidence>
<dbReference type="Proteomes" id="UP000652176">
    <property type="component" value="Unassembled WGS sequence"/>
</dbReference>
<reference evidence="1 2" key="1">
    <citation type="submission" date="2020-09" db="EMBL/GenBank/DDBJ databases">
        <title>Methylomonas albis sp. nov. and Methylomonas fluvii sp. nov.: Two cold-adapted methanotrophs from the River Elbe and an amended description of Methylovulum psychrotolerans strain Eb1.</title>
        <authorList>
            <person name="Bussmann I.K."/>
            <person name="Klings K.-W."/>
            <person name="Warnstedt J."/>
            <person name="Hoppert M."/>
            <person name="Saborowski A."/>
            <person name="Horn F."/>
            <person name="Liebner S."/>
        </authorList>
    </citation>
    <scope>NUCLEOTIDE SEQUENCE [LARGE SCALE GENOMIC DNA]</scope>
    <source>
        <strain evidence="1 2">EbA</strain>
    </source>
</reference>
<organism evidence="1 2">
    <name type="scientific">Methylomonas albis</name>
    <dbReference type="NCBI Taxonomy" id="1854563"/>
    <lineage>
        <taxon>Bacteria</taxon>
        <taxon>Pseudomonadati</taxon>
        <taxon>Pseudomonadota</taxon>
        <taxon>Gammaproteobacteria</taxon>
        <taxon>Methylococcales</taxon>
        <taxon>Methylococcaceae</taxon>
        <taxon>Methylomonas</taxon>
    </lineage>
</organism>
<proteinExistence type="predicted"/>
<keyword evidence="2" id="KW-1185">Reference proteome</keyword>
<accession>A0ABR9D5L0</accession>
<protein>
    <submittedName>
        <fullName evidence="1">Uncharacterized protein</fullName>
    </submittedName>
</protein>
<name>A0ABR9D5L0_9GAMM</name>